<proteinExistence type="inferred from homology"/>
<reference evidence="9 10" key="1">
    <citation type="journal article" date="2015" name="Front. Microbiol.">
        <title>Genome sequence of the plant growth promoting endophytic yeast Rhodotorula graminis WP1.</title>
        <authorList>
            <person name="Firrincieli A."/>
            <person name="Otillar R."/>
            <person name="Salamov A."/>
            <person name="Schmutz J."/>
            <person name="Khan Z."/>
            <person name="Redman R.S."/>
            <person name="Fleck N.D."/>
            <person name="Lindquist E."/>
            <person name="Grigoriev I.V."/>
            <person name="Doty S.L."/>
        </authorList>
    </citation>
    <scope>NUCLEOTIDE SEQUENCE [LARGE SCALE GENOMIC DNA]</scope>
    <source>
        <strain evidence="9 10">WP1</strain>
    </source>
</reference>
<evidence type="ECO:0000256" key="6">
    <source>
        <dbReference type="ARBA" id="ARBA00023027"/>
    </source>
</evidence>
<evidence type="ECO:0000256" key="2">
    <source>
        <dbReference type="ARBA" id="ARBA00008072"/>
    </source>
</evidence>
<dbReference type="SUPFAM" id="SSF51735">
    <property type="entry name" value="NAD(P)-binding Rossmann-fold domains"/>
    <property type="match status" value="1"/>
</dbReference>
<accession>A0A0P9EGQ4</accession>
<dbReference type="OrthoDB" id="1879366at2759"/>
<dbReference type="InterPro" id="IPR011032">
    <property type="entry name" value="GroES-like_sf"/>
</dbReference>
<evidence type="ECO:0000259" key="8">
    <source>
        <dbReference type="SMART" id="SM00829"/>
    </source>
</evidence>
<dbReference type="AlphaFoldDB" id="A0A0P9EGQ4"/>
<dbReference type="PANTHER" id="PTHR42940">
    <property type="entry name" value="ALCOHOL DEHYDROGENASE 1-RELATED"/>
    <property type="match status" value="1"/>
</dbReference>
<keyword evidence="4 7" id="KW-0862">Zinc</keyword>
<dbReference type="EMBL" id="KQ474087">
    <property type="protein sequence ID" value="KPV72486.1"/>
    <property type="molecule type" value="Genomic_DNA"/>
</dbReference>
<dbReference type="SUPFAM" id="SSF50129">
    <property type="entry name" value="GroES-like"/>
    <property type="match status" value="1"/>
</dbReference>
<gene>
    <name evidence="9" type="ORF">RHOBADRAFT_48938</name>
</gene>
<evidence type="ECO:0000313" key="9">
    <source>
        <dbReference type="EMBL" id="KPV72486.1"/>
    </source>
</evidence>
<dbReference type="Pfam" id="PF00107">
    <property type="entry name" value="ADH_zinc_N"/>
    <property type="match status" value="1"/>
</dbReference>
<evidence type="ECO:0000256" key="5">
    <source>
        <dbReference type="ARBA" id="ARBA00023002"/>
    </source>
</evidence>
<keyword evidence="3 7" id="KW-0479">Metal-binding</keyword>
<dbReference type="GO" id="GO:0005737">
    <property type="term" value="C:cytoplasm"/>
    <property type="evidence" value="ECO:0007669"/>
    <property type="project" value="TreeGrafter"/>
</dbReference>
<dbReference type="PROSITE" id="PS00059">
    <property type="entry name" value="ADH_ZINC"/>
    <property type="match status" value="1"/>
</dbReference>
<dbReference type="FunFam" id="3.40.50.720:FF:000039">
    <property type="entry name" value="Alcohol dehydrogenase AdhP"/>
    <property type="match status" value="1"/>
</dbReference>
<evidence type="ECO:0000256" key="1">
    <source>
        <dbReference type="ARBA" id="ARBA00001947"/>
    </source>
</evidence>
<dbReference type="Gene3D" id="3.40.50.720">
    <property type="entry name" value="NAD(P)-binding Rossmann-like Domain"/>
    <property type="match status" value="1"/>
</dbReference>
<dbReference type="InterPro" id="IPR013149">
    <property type="entry name" value="ADH-like_C"/>
</dbReference>
<dbReference type="CDD" id="cd08297">
    <property type="entry name" value="CAD3"/>
    <property type="match status" value="1"/>
</dbReference>
<comment type="cofactor">
    <cofactor evidence="1 7">
        <name>Zn(2+)</name>
        <dbReference type="ChEBI" id="CHEBI:29105"/>
    </cofactor>
</comment>
<evidence type="ECO:0000256" key="3">
    <source>
        <dbReference type="ARBA" id="ARBA00022723"/>
    </source>
</evidence>
<protein>
    <recommendedName>
        <fullName evidence="8">Enoyl reductase (ER) domain-containing protein</fullName>
    </recommendedName>
</protein>
<dbReference type="Pfam" id="PF08240">
    <property type="entry name" value="ADH_N"/>
    <property type="match status" value="1"/>
</dbReference>
<keyword evidence="6" id="KW-0520">NAD</keyword>
<dbReference type="InterPro" id="IPR020843">
    <property type="entry name" value="ER"/>
</dbReference>
<dbReference type="GO" id="GO:0008270">
    <property type="term" value="F:zinc ion binding"/>
    <property type="evidence" value="ECO:0007669"/>
    <property type="project" value="InterPro"/>
</dbReference>
<feature type="domain" description="Enoyl reductase (ER)" evidence="8">
    <location>
        <begin position="10"/>
        <end position="342"/>
    </location>
</feature>
<dbReference type="GO" id="GO:0004022">
    <property type="term" value="F:alcohol dehydrogenase (NAD+) activity"/>
    <property type="evidence" value="ECO:0007669"/>
    <property type="project" value="TreeGrafter"/>
</dbReference>
<dbReference type="SMART" id="SM00829">
    <property type="entry name" value="PKS_ER"/>
    <property type="match status" value="1"/>
</dbReference>
<sequence length="346" mass="35929">MSSQEVPKTGRAAIVVHPVPKPGKGELLLRLSATGLCQSDVHFMKNDWHWPISDGCNIVGHEGAGKVVALGEGVDPEVWKIGDRAGVKPLDSVCGECRSCRRGHETHCAKLVAVGAHVNGSYAEYAVVTAKYTNRIPEGLSDEMAAPILCSGGTVYAAIKRSNARAGQWLVIPGAGGGVGSMAVQYARYAGIRVLAIDAGDKEELCKSLGAEQFIDFTSCSDIHAEVKKITNGGADAVIVTGGSKSAYENTHRMLAPGGTMVCIGMPGAGVASAGGDPLELIMGGVAIVGSLVAGLQDVDEALEIAALGGVKLSNLHVHPFEELPELIKKLDAGKMVGRAVVKFDK</sequence>
<dbReference type="InterPro" id="IPR036291">
    <property type="entry name" value="NAD(P)-bd_dom_sf"/>
</dbReference>
<evidence type="ECO:0000256" key="4">
    <source>
        <dbReference type="ARBA" id="ARBA00022833"/>
    </source>
</evidence>
<dbReference type="STRING" id="578459.A0A0P9EGQ4"/>
<name>A0A0P9EGQ4_RHOGW</name>
<evidence type="ECO:0000256" key="7">
    <source>
        <dbReference type="RuleBase" id="RU361277"/>
    </source>
</evidence>
<comment type="similarity">
    <text evidence="2 7">Belongs to the zinc-containing alcohol dehydrogenase family.</text>
</comment>
<keyword evidence="5" id="KW-0560">Oxidoreductase</keyword>
<dbReference type="Proteomes" id="UP000053890">
    <property type="component" value="Unassembled WGS sequence"/>
</dbReference>
<organism evidence="9 10">
    <name type="scientific">Rhodotorula graminis (strain WP1)</name>
    <dbReference type="NCBI Taxonomy" id="578459"/>
    <lineage>
        <taxon>Eukaryota</taxon>
        <taxon>Fungi</taxon>
        <taxon>Dikarya</taxon>
        <taxon>Basidiomycota</taxon>
        <taxon>Pucciniomycotina</taxon>
        <taxon>Microbotryomycetes</taxon>
        <taxon>Sporidiobolales</taxon>
        <taxon>Sporidiobolaceae</taxon>
        <taxon>Rhodotorula</taxon>
    </lineage>
</organism>
<dbReference type="InterPro" id="IPR013154">
    <property type="entry name" value="ADH-like_N"/>
</dbReference>
<dbReference type="GeneID" id="28975653"/>
<dbReference type="InterPro" id="IPR002328">
    <property type="entry name" value="ADH_Zn_CS"/>
</dbReference>
<dbReference type="Gene3D" id="3.90.180.10">
    <property type="entry name" value="Medium-chain alcohol dehydrogenases, catalytic domain"/>
    <property type="match status" value="1"/>
</dbReference>
<dbReference type="OMA" id="WLVIPGA"/>
<evidence type="ECO:0000313" key="10">
    <source>
        <dbReference type="Proteomes" id="UP000053890"/>
    </source>
</evidence>
<dbReference type="PANTHER" id="PTHR42940:SF1">
    <property type="entry name" value="ENOYL REDUCTASE (ER) DOMAIN-CONTAINING PROTEIN"/>
    <property type="match status" value="1"/>
</dbReference>
<keyword evidence="10" id="KW-1185">Reference proteome</keyword>
<dbReference type="RefSeq" id="XP_018268535.1">
    <property type="nucleotide sequence ID" value="XM_018415205.1"/>
</dbReference>